<reference evidence="4 5" key="1">
    <citation type="submission" date="2017-10" db="EMBL/GenBank/DDBJ databases">
        <title>The draft genome sequence of Lewinella nigricans NBRC 102662.</title>
        <authorList>
            <person name="Wang K."/>
        </authorList>
    </citation>
    <scope>NUCLEOTIDE SEQUENCE [LARGE SCALE GENOMIC DNA]</scope>
    <source>
        <strain evidence="4 5">NBRC 102662</strain>
    </source>
</reference>
<name>A0A2D0NB23_FLAN2</name>
<dbReference type="InterPro" id="IPR029058">
    <property type="entry name" value="AB_hydrolase_fold"/>
</dbReference>
<accession>A0A2D0NB23</accession>
<evidence type="ECO:0000313" key="4">
    <source>
        <dbReference type="EMBL" id="PHN05369.1"/>
    </source>
</evidence>
<feature type="chain" id="PRO_5012497252" description="Alpha/beta hydrolase" evidence="1">
    <location>
        <begin position="23"/>
        <end position="522"/>
    </location>
</feature>
<dbReference type="GO" id="GO:0016020">
    <property type="term" value="C:membrane"/>
    <property type="evidence" value="ECO:0007669"/>
    <property type="project" value="TreeGrafter"/>
</dbReference>
<dbReference type="Pfam" id="PF08386">
    <property type="entry name" value="Abhydrolase_4"/>
    <property type="match status" value="1"/>
</dbReference>
<dbReference type="PANTHER" id="PTHR43798">
    <property type="entry name" value="MONOACYLGLYCEROL LIPASE"/>
    <property type="match status" value="1"/>
</dbReference>
<protein>
    <recommendedName>
        <fullName evidence="6">Alpha/beta hydrolase</fullName>
    </recommendedName>
</protein>
<dbReference type="OrthoDB" id="4510475at2"/>
<evidence type="ECO:0000259" key="3">
    <source>
        <dbReference type="Pfam" id="PF08386"/>
    </source>
</evidence>
<dbReference type="EMBL" id="PDUD01000022">
    <property type="protein sequence ID" value="PHN05369.1"/>
    <property type="molecule type" value="Genomic_DNA"/>
</dbReference>
<dbReference type="AlphaFoldDB" id="A0A2D0NB23"/>
<keyword evidence="5" id="KW-1185">Reference proteome</keyword>
<dbReference type="Gene3D" id="3.40.50.1820">
    <property type="entry name" value="alpha/beta hydrolase"/>
    <property type="match status" value="1"/>
</dbReference>
<dbReference type="InterPro" id="IPR050266">
    <property type="entry name" value="AB_hydrolase_sf"/>
</dbReference>
<gene>
    <name evidence="4" type="ORF">CRP01_17810</name>
</gene>
<dbReference type="Pfam" id="PF00561">
    <property type="entry name" value="Abhydrolase_1"/>
    <property type="match status" value="1"/>
</dbReference>
<proteinExistence type="predicted"/>
<sequence length="522" mass="58245">MRSVIVLGIIPVLCLLAVNVQSGPEGQFFATTATEAVDKIVLDSDGGASKNTAFQPKFKVSKKTTHKIPPGQQFTFGYLEVLENRSRPKGRTIEIPVYIFQSRSTDPKPDPIIYTVGGPGASTMPSAPYMNYYQYLDERDFILIEQRGNYYAKPHLDCPEWSKAVYTSNLPDFDPGESDSLFERAAKACRQQLTAAGIDLNQYNTNAIAADINDLVEVLDIEQYNLLTISYSTKIAQVLMRDYPRRIRSVVMDSPLPLAVNYDEESVGNLLRSVGALLYDCASDPACEAAFPDLKERFYRYLREKTRHPLEVSVPHPQSGKLETFRLQGKDLITVFSSASTGTVNEVPYEINKLLNGDLRSLQEQLSALFEPAGSGAGMGMRLSVWCAEEYPFNDYGRIKAETNRFPEVASLSPAVFDASICDIWGVEKVPDQENQAIRSDIPVLLINGEYDNETPPQWAAAMQENLSNSYHLIFKGWMHTPTTNWGNPCAMEVANAFFNTPTEMPDNPCFEAIGNPKFKLE</sequence>
<evidence type="ECO:0008006" key="6">
    <source>
        <dbReference type="Google" id="ProtNLM"/>
    </source>
</evidence>
<evidence type="ECO:0000313" key="5">
    <source>
        <dbReference type="Proteomes" id="UP000223913"/>
    </source>
</evidence>
<dbReference type="PANTHER" id="PTHR43798:SF27">
    <property type="entry name" value="HYDROLASE ALPHA_BETA HYDROLASE FOLD FAMILY"/>
    <property type="match status" value="1"/>
</dbReference>
<keyword evidence="1" id="KW-0732">Signal</keyword>
<comment type="caution">
    <text evidence="4">The sequence shown here is derived from an EMBL/GenBank/DDBJ whole genome shotgun (WGS) entry which is preliminary data.</text>
</comment>
<feature type="signal peptide" evidence="1">
    <location>
        <begin position="1"/>
        <end position="22"/>
    </location>
</feature>
<dbReference type="InterPro" id="IPR000073">
    <property type="entry name" value="AB_hydrolase_1"/>
</dbReference>
<dbReference type="SUPFAM" id="SSF53474">
    <property type="entry name" value="alpha/beta-Hydrolases"/>
    <property type="match status" value="1"/>
</dbReference>
<feature type="domain" description="Peptidase S33 tripeptidyl aminopeptidase-like C-terminal" evidence="3">
    <location>
        <begin position="421"/>
        <end position="504"/>
    </location>
</feature>
<feature type="domain" description="AB hydrolase-1" evidence="2">
    <location>
        <begin position="111"/>
        <end position="259"/>
    </location>
</feature>
<dbReference type="Proteomes" id="UP000223913">
    <property type="component" value="Unassembled WGS sequence"/>
</dbReference>
<dbReference type="InterPro" id="IPR013595">
    <property type="entry name" value="Pept_S33_TAP-like_C"/>
</dbReference>
<evidence type="ECO:0000256" key="1">
    <source>
        <dbReference type="SAM" id="SignalP"/>
    </source>
</evidence>
<organism evidence="4 5">
    <name type="scientific">Flavilitoribacter nigricans (strain ATCC 23147 / DSM 23189 / NBRC 102662 / NCIMB 1420 / SS-2)</name>
    <name type="common">Lewinella nigricans</name>
    <dbReference type="NCBI Taxonomy" id="1122177"/>
    <lineage>
        <taxon>Bacteria</taxon>
        <taxon>Pseudomonadati</taxon>
        <taxon>Bacteroidota</taxon>
        <taxon>Saprospiria</taxon>
        <taxon>Saprospirales</taxon>
        <taxon>Lewinellaceae</taxon>
        <taxon>Flavilitoribacter</taxon>
    </lineage>
</organism>
<evidence type="ECO:0000259" key="2">
    <source>
        <dbReference type="Pfam" id="PF00561"/>
    </source>
</evidence>
<dbReference type="RefSeq" id="WP_099151421.1">
    <property type="nucleotide sequence ID" value="NZ_PDUD01000022.1"/>
</dbReference>